<dbReference type="SUPFAM" id="SSF52540">
    <property type="entry name" value="P-loop containing nucleoside triphosphate hydrolases"/>
    <property type="match status" value="1"/>
</dbReference>
<organism evidence="3">
    <name type="scientific">Tuwongella immobilis</name>
    <dbReference type="NCBI Taxonomy" id="692036"/>
    <lineage>
        <taxon>Bacteria</taxon>
        <taxon>Pseudomonadati</taxon>
        <taxon>Planctomycetota</taxon>
        <taxon>Planctomycetia</taxon>
        <taxon>Gemmatales</taxon>
        <taxon>Gemmataceae</taxon>
        <taxon>Tuwongella</taxon>
    </lineage>
</organism>
<dbReference type="InterPro" id="IPR001650">
    <property type="entry name" value="Helicase_C-like"/>
</dbReference>
<dbReference type="InterPro" id="IPR050742">
    <property type="entry name" value="Helicase_Restrict-Modif_Enz"/>
</dbReference>
<dbReference type="GO" id="GO:0003677">
    <property type="term" value="F:DNA binding"/>
    <property type="evidence" value="ECO:0007669"/>
    <property type="project" value="InterPro"/>
</dbReference>
<dbReference type="InterPro" id="IPR014001">
    <property type="entry name" value="Helicase_ATP-bd"/>
</dbReference>
<dbReference type="GO" id="GO:0004386">
    <property type="term" value="F:helicase activity"/>
    <property type="evidence" value="ECO:0007669"/>
    <property type="project" value="UniProtKB-KW"/>
</dbReference>
<dbReference type="SMART" id="SM00490">
    <property type="entry name" value="HELICc"/>
    <property type="match status" value="1"/>
</dbReference>
<dbReference type="Pfam" id="PF04851">
    <property type="entry name" value="ResIII"/>
    <property type="match status" value="1"/>
</dbReference>
<dbReference type="InParanoid" id="A0A6C2YNS2"/>
<dbReference type="PROSITE" id="PS51192">
    <property type="entry name" value="HELICASE_ATP_BIND_1"/>
    <property type="match status" value="1"/>
</dbReference>
<dbReference type="GO" id="GO:0005524">
    <property type="term" value="F:ATP binding"/>
    <property type="evidence" value="ECO:0007669"/>
    <property type="project" value="InterPro"/>
</dbReference>
<keyword evidence="3" id="KW-0378">Hydrolase</keyword>
<evidence type="ECO:0000259" key="1">
    <source>
        <dbReference type="PROSITE" id="PS51192"/>
    </source>
</evidence>
<accession>A0A6C2YNS2</accession>
<dbReference type="InterPro" id="IPR006935">
    <property type="entry name" value="Helicase/UvrB_N"/>
</dbReference>
<dbReference type="GO" id="GO:0016787">
    <property type="term" value="F:hydrolase activity"/>
    <property type="evidence" value="ECO:0007669"/>
    <property type="project" value="InterPro"/>
</dbReference>
<dbReference type="Pfam" id="PF00271">
    <property type="entry name" value="Helicase_C"/>
    <property type="match status" value="1"/>
</dbReference>
<feature type="domain" description="Helicase ATP-binding" evidence="1">
    <location>
        <begin position="16"/>
        <end position="156"/>
    </location>
</feature>
<protein>
    <recommendedName>
        <fullName evidence="5">Helicase ATP-binding domain-containing protein</fullName>
    </recommendedName>
</protein>
<keyword evidence="3" id="KW-0067">ATP-binding</keyword>
<dbReference type="AlphaFoldDB" id="A0A6C2YNS2"/>
<dbReference type="GO" id="GO:0005829">
    <property type="term" value="C:cytosol"/>
    <property type="evidence" value="ECO:0007669"/>
    <property type="project" value="TreeGrafter"/>
</dbReference>
<reference evidence="3" key="1">
    <citation type="submission" date="2019-04" db="EMBL/GenBank/DDBJ databases">
        <authorList>
            <consortium name="Science for Life Laboratories"/>
        </authorList>
    </citation>
    <scope>NUCLEOTIDE SEQUENCE</scope>
    <source>
        <strain evidence="3">MBLW1</strain>
    </source>
</reference>
<dbReference type="RefSeq" id="WP_162658195.1">
    <property type="nucleotide sequence ID" value="NZ_LR593887.1"/>
</dbReference>
<feature type="domain" description="Helicase C-terminal" evidence="2">
    <location>
        <begin position="237"/>
        <end position="377"/>
    </location>
</feature>
<evidence type="ECO:0000259" key="2">
    <source>
        <dbReference type="PROSITE" id="PS51194"/>
    </source>
</evidence>
<dbReference type="InterPro" id="IPR027417">
    <property type="entry name" value="P-loop_NTPase"/>
</dbReference>
<dbReference type="PANTHER" id="PTHR47396">
    <property type="entry name" value="TYPE I RESTRICTION ENZYME ECOKI R PROTEIN"/>
    <property type="match status" value="1"/>
</dbReference>
<evidence type="ECO:0000313" key="4">
    <source>
        <dbReference type="Proteomes" id="UP000464378"/>
    </source>
</evidence>
<name>A0A6C2YNS2_9BACT</name>
<dbReference type="PROSITE" id="PS51194">
    <property type="entry name" value="HELICASE_CTER"/>
    <property type="match status" value="1"/>
</dbReference>
<keyword evidence="3" id="KW-0547">Nucleotide-binding</keyword>
<keyword evidence="3" id="KW-0347">Helicase</keyword>
<dbReference type="Proteomes" id="UP000464378">
    <property type="component" value="Chromosome"/>
</dbReference>
<proteinExistence type="predicted"/>
<sequence>MNLRDYQQHAVDAVYDHLRKRDDNPCVVIPTGGGKTPVIATLCRDAVTQWNGRVLVLAHVKELLQQTAEKLGSVCPDVPFGVFSAGLKRKDRNQPVLIAGIQSIYRFACDFEPFDLIIVDEAHLIPLEGDGMYRRFLADAKVVNPHLRVIGCTATPFRLKGGPICTPEGMLNHVCYEVGVRELIVRGFLCPLTSKAGRTKFDVSQVGIHKGEYCNDELEQVMDAEDLVKSACREIVELTADRYACLIFATSVQHGLHIVNTLQAEHGVNCGFITGETPPEQREQILSHFKQGRIKYLCNVNVLTTGFDAPNIDCVVLLRPTLSSGLYYQMVGRGFRLHESKQNCLILDYGGNVLRHGPVDRIRTKTTRKSNREKGEAPAKECPECSTLLPTAYAACPDCGHEFPPPDKASHDATASKVGVLSGQVSTESFNVISVIYSVHSKRHSEARSLRVDYKIGWQRFQSEWICFEHTGFAHQKAVRWWKQRSRLPVPQTAREAWDIAMSGGVASPTAITVRTVSGEKFDTIVGYQLGKIPDGMSAPTESIIEEPGDAYEPESTSDVEFPFGMTESDAIANEPWWQHDIRVGIPFEKTEPDAAACPGCGLTTRHWIRGVGELQSSVECCNGCGALIRVLTPNEAEQVWPLDDDRSWENTVPW</sequence>
<evidence type="ECO:0000313" key="3">
    <source>
        <dbReference type="EMBL" id="VIP03086.1"/>
    </source>
</evidence>
<keyword evidence="4" id="KW-1185">Reference proteome</keyword>
<dbReference type="SMART" id="SM00487">
    <property type="entry name" value="DEXDc"/>
    <property type="match status" value="1"/>
</dbReference>
<dbReference type="EMBL" id="LR593887">
    <property type="protein sequence ID" value="VTS03345.1"/>
    <property type="molecule type" value="Genomic_DNA"/>
</dbReference>
<dbReference type="FunCoup" id="A0A6C2YNS2">
    <property type="interactions" value="67"/>
</dbReference>
<dbReference type="Gene3D" id="3.40.50.300">
    <property type="entry name" value="P-loop containing nucleotide triphosphate hydrolases"/>
    <property type="match status" value="2"/>
</dbReference>
<dbReference type="KEGG" id="tim:GMBLW1_08740"/>
<dbReference type="EMBL" id="LR586016">
    <property type="protein sequence ID" value="VIP03086.1"/>
    <property type="molecule type" value="Genomic_DNA"/>
</dbReference>
<evidence type="ECO:0008006" key="5">
    <source>
        <dbReference type="Google" id="ProtNLM"/>
    </source>
</evidence>
<gene>
    <name evidence="3" type="ORF">GMBLW1_08740</name>
</gene>
<dbReference type="PANTHER" id="PTHR47396:SF1">
    <property type="entry name" value="ATP-DEPENDENT HELICASE IRC3-RELATED"/>
    <property type="match status" value="1"/>
</dbReference>